<keyword evidence="1" id="KW-0328">Glycosyltransferase</keyword>
<dbReference type="EMBL" id="FTOA01000003">
    <property type="protein sequence ID" value="SIS71491.1"/>
    <property type="molecule type" value="Genomic_DNA"/>
</dbReference>
<dbReference type="PANTHER" id="PTHR30160">
    <property type="entry name" value="TETRAACYLDISACCHARIDE 4'-KINASE-RELATED"/>
    <property type="match status" value="1"/>
</dbReference>
<evidence type="ECO:0000256" key="2">
    <source>
        <dbReference type="ARBA" id="ARBA00022679"/>
    </source>
</evidence>
<dbReference type="InterPro" id="IPR002201">
    <property type="entry name" value="Glyco_trans_9"/>
</dbReference>
<evidence type="ECO:0000313" key="3">
    <source>
        <dbReference type="EMBL" id="SIS71491.1"/>
    </source>
</evidence>
<dbReference type="AlphaFoldDB" id="A0A1N7LCK0"/>
<keyword evidence="2 3" id="KW-0808">Transferase</keyword>
<dbReference type="SUPFAM" id="SSF53756">
    <property type="entry name" value="UDP-Glycosyltransferase/glycogen phosphorylase"/>
    <property type="match status" value="1"/>
</dbReference>
<dbReference type="GO" id="GO:0005829">
    <property type="term" value="C:cytosol"/>
    <property type="evidence" value="ECO:0007669"/>
    <property type="project" value="TreeGrafter"/>
</dbReference>
<dbReference type="PANTHER" id="PTHR30160:SF1">
    <property type="entry name" value="LIPOPOLYSACCHARIDE 1,2-N-ACETYLGLUCOSAMINETRANSFERASE-RELATED"/>
    <property type="match status" value="1"/>
</dbReference>
<organism evidence="3 4">
    <name type="scientific">Insolitispirillum peregrinum</name>
    <dbReference type="NCBI Taxonomy" id="80876"/>
    <lineage>
        <taxon>Bacteria</taxon>
        <taxon>Pseudomonadati</taxon>
        <taxon>Pseudomonadota</taxon>
        <taxon>Alphaproteobacteria</taxon>
        <taxon>Rhodospirillales</taxon>
        <taxon>Novispirillaceae</taxon>
        <taxon>Insolitispirillum</taxon>
    </lineage>
</organism>
<sequence>MRVLVCCTGGLGEAVAILPTLEALTDGLDDPVITVLCAPRLAGFIATSIPGVRPVAITPEALGGLGRALRVPALVKQIGPVDVALVAPCQGRAVSALARRVSPKVVGFACGTAAEQRDLHVVLPYQEDRPVPDVLCDFARLLLEWPTMPLQRVAPLRQSLDPFAVDLFALEAGDDAGDWQEDGYDGASADSYGVIHSGAGSLLQRWGELSFHDLAGRLTALYGFPWRLVDEGDYDLVDLTALLAGAHGFVGCHSGPLQLAAAQGVPWVAVAGPTPAAWDPPWRDVPGEVLRRGLECQPCGRVGQALSPCLHDAVCLAALSVEDVVQSVTRVIPLPRQLAAQ</sequence>
<protein>
    <submittedName>
        <fullName evidence="3">ADP-heptose:LPS heptosyltransferase</fullName>
    </submittedName>
</protein>
<evidence type="ECO:0000256" key="1">
    <source>
        <dbReference type="ARBA" id="ARBA00022676"/>
    </source>
</evidence>
<dbReference type="GO" id="GO:0008713">
    <property type="term" value="F:ADP-heptose-lipopolysaccharide heptosyltransferase activity"/>
    <property type="evidence" value="ECO:0007669"/>
    <property type="project" value="TreeGrafter"/>
</dbReference>
<dbReference type="InterPro" id="IPR051199">
    <property type="entry name" value="LPS_LOS_Heptosyltrfase"/>
</dbReference>
<dbReference type="OrthoDB" id="6193797at2"/>
<proteinExistence type="predicted"/>
<dbReference type="Gene3D" id="3.40.50.2000">
    <property type="entry name" value="Glycogen Phosphorylase B"/>
    <property type="match status" value="2"/>
</dbReference>
<name>A0A1N7LCK0_9PROT</name>
<evidence type="ECO:0000313" key="4">
    <source>
        <dbReference type="Proteomes" id="UP000185678"/>
    </source>
</evidence>
<dbReference type="STRING" id="80876.SAMN05421779_103243"/>
<accession>A0A1N7LCK0</accession>
<dbReference type="GO" id="GO:0009244">
    <property type="term" value="P:lipopolysaccharide core region biosynthetic process"/>
    <property type="evidence" value="ECO:0007669"/>
    <property type="project" value="TreeGrafter"/>
</dbReference>
<dbReference type="Pfam" id="PF01075">
    <property type="entry name" value="Glyco_transf_9"/>
    <property type="match status" value="1"/>
</dbReference>
<dbReference type="RefSeq" id="WP_076399870.1">
    <property type="nucleotide sequence ID" value="NZ_FTOA01000003.1"/>
</dbReference>
<keyword evidence="4" id="KW-1185">Reference proteome</keyword>
<reference evidence="3 4" key="1">
    <citation type="submission" date="2017-01" db="EMBL/GenBank/DDBJ databases">
        <authorList>
            <person name="Mah S.A."/>
            <person name="Swanson W.J."/>
            <person name="Moy G.W."/>
            <person name="Vacquier V.D."/>
        </authorList>
    </citation>
    <scope>NUCLEOTIDE SEQUENCE [LARGE SCALE GENOMIC DNA]</scope>
    <source>
        <strain evidence="3 4">DSM 11589</strain>
    </source>
</reference>
<gene>
    <name evidence="3" type="ORF">SAMN05421779_103243</name>
</gene>
<dbReference type="Proteomes" id="UP000185678">
    <property type="component" value="Unassembled WGS sequence"/>
</dbReference>